<dbReference type="InterPro" id="IPR055411">
    <property type="entry name" value="LRR_FXL15/At3g58940/PEG3-like"/>
</dbReference>
<dbReference type="Pfam" id="PF24758">
    <property type="entry name" value="LRR_At5g56370"/>
    <property type="match status" value="1"/>
</dbReference>
<comment type="caution">
    <text evidence="2">The sequence shown here is derived from an EMBL/GenBank/DDBJ whole genome shotgun (WGS) entry which is preliminary data.</text>
</comment>
<protein>
    <recommendedName>
        <fullName evidence="1">F-box domain-containing protein</fullName>
    </recommendedName>
</protein>
<dbReference type="PROSITE" id="PS50181">
    <property type="entry name" value="FBOX"/>
    <property type="match status" value="1"/>
</dbReference>
<organism evidence="2 3">
    <name type="scientific">Rubus argutus</name>
    <name type="common">Southern blackberry</name>
    <dbReference type="NCBI Taxonomy" id="59490"/>
    <lineage>
        <taxon>Eukaryota</taxon>
        <taxon>Viridiplantae</taxon>
        <taxon>Streptophyta</taxon>
        <taxon>Embryophyta</taxon>
        <taxon>Tracheophyta</taxon>
        <taxon>Spermatophyta</taxon>
        <taxon>Magnoliopsida</taxon>
        <taxon>eudicotyledons</taxon>
        <taxon>Gunneridae</taxon>
        <taxon>Pentapetalae</taxon>
        <taxon>rosids</taxon>
        <taxon>fabids</taxon>
        <taxon>Rosales</taxon>
        <taxon>Rosaceae</taxon>
        <taxon>Rosoideae</taxon>
        <taxon>Rosoideae incertae sedis</taxon>
        <taxon>Rubus</taxon>
    </lineage>
</organism>
<dbReference type="Proteomes" id="UP001457282">
    <property type="component" value="Unassembled WGS sequence"/>
</dbReference>
<dbReference type="PANTHER" id="PTHR31900">
    <property type="entry name" value="F-BOX/RNI SUPERFAMILY PROTEIN-RELATED"/>
    <property type="match status" value="1"/>
</dbReference>
<gene>
    <name evidence="2" type="ORF">M0R45_029814</name>
</gene>
<keyword evidence="3" id="KW-1185">Reference proteome</keyword>
<dbReference type="InterPro" id="IPR001810">
    <property type="entry name" value="F-box_dom"/>
</dbReference>
<dbReference type="InterPro" id="IPR036047">
    <property type="entry name" value="F-box-like_dom_sf"/>
</dbReference>
<dbReference type="InterPro" id="IPR050232">
    <property type="entry name" value="FBL13/AtMIF1-like"/>
</dbReference>
<dbReference type="SMART" id="SM00256">
    <property type="entry name" value="FBOX"/>
    <property type="match status" value="1"/>
</dbReference>
<dbReference type="AlphaFoldDB" id="A0AAW1W9Y8"/>
<accession>A0AAW1W9Y8</accession>
<dbReference type="Gene3D" id="1.20.1280.50">
    <property type="match status" value="1"/>
</dbReference>
<dbReference type="EMBL" id="JBEDUW010000006">
    <property type="protein sequence ID" value="KAK9921297.1"/>
    <property type="molecule type" value="Genomic_DNA"/>
</dbReference>
<evidence type="ECO:0000259" key="1">
    <source>
        <dbReference type="PROSITE" id="PS50181"/>
    </source>
</evidence>
<dbReference type="SUPFAM" id="SSF52047">
    <property type="entry name" value="RNI-like"/>
    <property type="match status" value="1"/>
</dbReference>
<dbReference type="Pfam" id="PF12937">
    <property type="entry name" value="F-box-like"/>
    <property type="match status" value="1"/>
</dbReference>
<reference evidence="2 3" key="1">
    <citation type="journal article" date="2023" name="G3 (Bethesda)">
        <title>A chromosome-length genome assembly and annotation of blackberry (Rubus argutus, cv. 'Hillquist').</title>
        <authorList>
            <person name="Bruna T."/>
            <person name="Aryal R."/>
            <person name="Dudchenko O."/>
            <person name="Sargent D.J."/>
            <person name="Mead D."/>
            <person name="Buti M."/>
            <person name="Cavallini A."/>
            <person name="Hytonen T."/>
            <person name="Andres J."/>
            <person name="Pham M."/>
            <person name="Weisz D."/>
            <person name="Mascagni F."/>
            <person name="Usai G."/>
            <person name="Natali L."/>
            <person name="Bassil N."/>
            <person name="Fernandez G.E."/>
            <person name="Lomsadze A."/>
            <person name="Armour M."/>
            <person name="Olukolu B."/>
            <person name="Poorten T."/>
            <person name="Britton C."/>
            <person name="Davik J."/>
            <person name="Ashrafi H."/>
            <person name="Aiden E.L."/>
            <person name="Borodovsky M."/>
            <person name="Worthington M."/>
        </authorList>
    </citation>
    <scope>NUCLEOTIDE SEQUENCE [LARGE SCALE GENOMIC DNA]</scope>
    <source>
        <strain evidence="2">PI 553951</strain>
    </source>
</reference>
<proteinExistence type="predicted"/>
<dbReference type="SUPFAM" id="SSF81383">
    <property type="entry name" value="F-box domain"/>
    <property type="match status" value="1"/>
</dbReference>
<evidence type="ECO:0000313" key="3">
    <source>
        <dbReference type="Proteomes" id="UP001457282"/>
    </source>
</evidence>
<evidence type="ECO:0000313" key="2">
    <source>
        <dbReference type="EMBL" id="KAK9921297.1"/>
    </source>
</evidence>
<dbReference type="PANTHER" id="PTHR31900:SF27">
    <property type="entry name" value="FBD DOMAIN-CONTAINING PROTEIN"/>
    <property type="match status" value="1"/>
</dbReference>
<feature type="domain" description="F-box" evidence="1">
    <location>
        <begin position="26"/>
        <end position="74"/>
    </location>
</feature>
<sequence>MEPKRKLMAITSCEGEGGSRKSGGMIDRLGKLPVEVAHHILSFLTITDLALLSCVSRKCREFSLSTPSLDFDDFSVESTSTCNKQLRLWNSLDRFLFRRGDNKIQYLRVRWSSHFVDDNDETPCYCCDDEYFRTMSWVHNAVRCNVEDLDLKISAFSEIAPKFPPSVFLSGSLTSLSVNMSCMVLQAPSVALLSNLKFLRVKQVIVDEGFFKWISTCCKCIEDIVIRDVFGDNITIESSSLKRFSFVGTDAVDTLNISGEKLEDILIDWTFDSPGRKSLNIVARNLKKFKWAGSLMVHGSLGKLDCLEEATVLLLPKADDFHNIFDVLSSLRMVEVLELNHGSIKALFREGSIPAPLDNVCRLHMYVGSFDDDLIPSIVSLFRAMPNLCTLYIKSRPPLHGPKSNTSEFNMGYWKLQDLAFLHQLKNVTIEICNEESNGIELARYLEDHAQNLEEMRTMHLRQK</sequence>
<dbReference type="CDD" id="cd09917">
    <property type="entry name" value="F-box_SF"/>
    <property type="match status" value="1"/>
</dbReference>
<name>A0AAW1W9Y8_RUBAR</name>